<dbReference type="Proteomes" id="UP000824890">
    <property type="component" value="Unassembled WGS sequence"/>
</dbReference>
<reference evidence="3" key="1">
    <citation type="submission" date="2021-01" db="EMBL/GenBank/DDBJ databases">
        <authorList>
            <consortium name="Genoscope - CEA"/>
            <person name="William W."/>
        </authorList>
    </citation>
    <scope>NUCLEOTIDE SEQUENCE</scope>
</reference>
<evidence type="ECO:0000256" key="2">
    <source>
        <dbReference type="SAM" id="SignalP"/>
    </source>
</evidence>
<feature type="chain" id="PRO_5032755967" evidence="2">
    <location>
        <begin position="24"/>
        <end position="104"/>
    </location>
</feature>
<dbReference type="Proteomes" id="UP001295469">
    <property type="component" value="Chromosome C08"/>
</dbReference>
<evidence type="ECO:0000256" key="1">
    <source>
        <dbReference type="SAM" id="MobiDB-lite"/>
    </source>
</evidence>
<organism evidence="3">
    <name type="scientific">Brassica napus</name>
    <name type="common">Rape</name>
    <dbReference type="NCBI Taxonomy" id="3708"/>
    <lineage>
        <taxon>Eukaryota</taxon>
        <taxon>Viridiplantae</taxon>
        <taxon>Streptophyta</taxon>
        <taxon>Embryophyta</taxon>
        <taxon>Tracheophyta</taxon>
        <taxon>Spermatophyta</taxon>
        <taxon>Magnoliopsida</taxon>
        <taxon>eudicotyledons</taxon>
        <taxon>Gunneridae</taxon>
        <taxon>Pentapetalae</taxon>
        <taxon>rosids</taxon>
        <taxon>malvids</taxon>
        <taxon>Brassicales</taxon>
        <taxon>Brassicaceae</taxon>
        <taxon>Brassiceae</taxon>
        <taxon>Brassica</taxon>
    </lineage>
</organism>
<evidence type="ECO:0000313" key="5">
    <source>
        <dbReference type="Proteomes" id="UP000824890"/>
    </source>
</evidence>
<proteinExistence type="predicted"/>
<accession>A0A816V6Y2</accession>
<protein>
    <submittedName>
        <fullName evidence="3">(rape) hypothetical protein</fullName>
    </submittedName>
</protein>
<dbReference type="AlphaFoldDB" id="A0A816V6Y2"/>
<sequence>MASILSSIIFVLLFIIFSLFVDAHMEHLKLSGAKETMTMRRNLEGNSGSKITASPSRSHQSGQKNTQNEPSKIQPDQASAIITGYVTPDYVCTSDNKCKQLKKP</sequence>
<gene>
    <name evidence="3" type="ORF">DARMORV10_C08P22300.1</name>
    <name evidence="4" type="ORF">HID58_081619</name>
</gene>
<dbReference type="EMBL" id="JAGKQM010000018">
    <property type="protein sequence ID" value="KAH0864408.1"/>
    <property type="molecule type" value="Genomic_DNA"/>
</dbReference>
<reference evidence="4 5" key="2">
    <citation type="submission" date="2021-05" db="EMBL/GenBank/DDBJ databases">
        <title>Genome Assembly of Synthetic Allotetraploid Brassica napus Reveals Homoeologous Exchanges between Subgenomes.</title>
        <authorList>
            <person name="Davis J.T."/>
        </authorList>
    </citation>
    <scope>NUCLEOTIDE SEQUENCE [LARGE SCALE GENOMIC DNA]</scope>
    <source>
        <strain evidence="5">cv. Da-Ae</strain>
        <tissue evidence="4">Seedling</tissue>
    </source>
</reference>
<name>A0A816V6Y2_BRANA</name>
<keyword evidence="5" id="KW-1185">Reference proteome</keyword>
<feature type="signal peptide" evidence="2">
    <location>
        <begin position="1"/>
        <end position="23"/>
    </location>
</feature>
<feature type="compositionally biased region" description="Polar residues" evidence="1">
    <location>
        <begin position="44"/>
        <end position="75"/>
    </location>
</feature>
<evidence type="ECO:0000313" key="3">
    <source>
        <dbReference type="EMBL" id="CAF2110129.1"/>
    </source>
</evidence>
<keyword evidence="2" id="KW-0732">Signal</keyword>
<feature type="region of interest" description="Disordered" evidence="1">
    <location>
        <begin position="36"/>
        <end position="75"/>
    </location>
</feature>
<evidence type="ECO:0000313" key="4">
    <source>
        <dbReference type="EMBL" id="KAH0864408.1"/>
    </source>
</evidence>
<dbReference type="EMBL" id="HG994372">
    <property type="protein sequence ID" value="CAF2110129.1"/>
    <property type="molecule type" value="Genomic_DNA"/>
</dbReference>